<protein>
    <submittedName>
        <fullName evidence="2">Uncharacterized protein</fullName>
    </submittedName>
</protein>
<dbReference type="EMBL" id="CAJOAZ010020113">
    <property type="protein sequence ID" value="CAF4343001.1"/>
    <property type="molecule type" value="Genomic_DNA"/>
</dbReference>
<proteinExistence type="predicted"/>
<name>A0A820KG71_9BILA</name>
<comment type="caution">
    <text evidence="2">The sequence shown here is derived from an EMBL/GenBank/DDBJ whole genome shotgun (WGS) entry which is preliminary data.</text>
</comment>
<accession>A0A820KG71</accession>
<feature type="region of interest" description="Disordered" evidence="1">
    <location>
        <begin position="1"/>
        <end position="123"/>
    </location>
</feature>
<feature type="compositionally biased region" description="Polar residues" evidence="1">
    <location>
        <begin position="59"/>
        <end position="69"/>
    </location>
</feature>
<evidence type="ECO:0000313" key="2">
    <source>
        <dbReference type="EMBL" id="CAF4343001.1"/>
    </source>
</evidence>
<dbReference type="AlphaFoldDB" id="A0A820KG71"/>
<reference evidence="2" key="1">
    <citation type="submission" date="2021-02" db="EMBL/GenBank/DDBJ databases">
        <authorList>
            <person name="Nowell W R."/>
        </authorList>
    </citation>
    <scope>NUCLEOTIDE SEQUENCE</scope>
</reference>
<feature type="non-terminal residue" evidence="2">
    <location>
        <position position="1"/>
    </location>
</feature>
<feature type="compositionally biased region" description="Basic and acidic residues" evidence="1">
    <location>
        <begin position="111"/>
        <end position="123"/>
    </location>
</feature>
<feature type="non-terminal residue" evidence="2">
    <location>
        <position position="186"/>
    </location>
</feature>
<sequence length="186" mass="21131">ESKDILPPPNDTQRLKSVRRHEPAHVSSGPRAKTSLIAPDSWKTDPANSKKLLKKKPTTEVTSKPTVTDDSAIPIIEQLSTQNSQPIKKPKRAKSASKPIITEKVPIKPPPKPEKTKEEKKLESEKIKKYMEEKRQELEKKLLIEKELKSVQEKERQERLKKLNEQIKKVAQQPLPSSLIKKSSAS</sequence>
<evidence type="ECO:0000313" key="3">
    <source>
        <dbReference type="Proteomes" id="UP000663844"/>
    </source>
</evidence>
<evidence type="ECO:0000256" key="1">
    <source>
        <dbReference type="SAM" id="MobiDB-lite"/>
    </source>
</evidence>
<feature type="compositionally biased region" description="Pro residues" evidence="1">
    <location>
        <begin position="1"/>
        <end position="10"/>
    </location>
</feature>
<dbReference type="Proteomes" id="UP000663844">
    <property type="component" value="Unassembled WGS sequence"/>
</dbReference>
<gene>
    <name evidence="2" type="ORF">OXD698_LOCUS48339</name>
</gene>
<organism evidence="2 3">
    <name type="scientific">Adineta steineri</name>
    <dbReference type="NCBI Taxonomy" id="433720"/>
    <lineage>
        <taxon>Eukaryota</taxon>
        <taxon>Metazoa</taxon>
        <taxon>Spiralia</taxon>
        <taxon>Gnathifera</taxon>
        <taxon>Rotifera</taxon>
        <taxon>Eurotatoria</taxon>
        <taxon>Bdelloidea</taxon>
        <taxon>Adinetida</taxon>
        <taxon>Adinetidae</taxon>
        <taxon>Adineta</taxon>
    </lineage>
</organism>